<dbReference type="Proteomes" id="UP000003711">
    <property type="component" value="Unassembled WGS sequence"/>
</dbReference>
<protein>
    <submittedName>
        <fullName evidence="1">Uncharacterized protein</fullName>
    </submittedName>
</protein>
<dbReference type="PROSITE" id="PS51257">
    <property type="entry name" value="PROKAR_LIPOPROTEIN"/>
    <property type="match status" value="1"/>
</dbReference>
<proteinExistence type="predicted"/>
<reference evidence="1 2" key="1">
    <citation type="submission" date="2008-12" db="EMBL/GenBank/DDBJ databases">
        <authorList>
            <person name="Fulton L."/>
            <person name="Clifton S."/>
            <person name="Fulton B."/>
            <person name="Xu J."/>
            <person name="Minx P."/>
            <person name="Pepin K.H."/>
            <person name="Johnson M."/>
            <person name="Bhonagiri V."/>
            <person name="Nash W.E."/>
            <person name="Mardis E.R."/>
            <person name="Wilson R.K."/>
        </authorList>
    </citation>
    <scope>NUCLEOTIDE SEQUENCE [LARGE SCALE GENOMIC DNA]</scope>
    <source>
        <strain evidence="1 2">DSM 14838</strain>
    </source>
</reference>
<dbReference type="HOGENOM" id="CLU_2033360_0_0_10"/>
<dbReference type="AlphaFoldDB" id="E2NFJ3"/>
<comment type="caution">
    <text evidence="1">The sequence shown here is derived from an EMBL/GenBank/DDBJ whole genome shotgun (WGS) entry which is preliminary data.</text>
</comment>
<dbReference type="EMBL" id="ACCH01000217">
    <property type="protein sequence ID" value="EEF89314.1"/>
    <property type="molecule type" value="Genomic_DNA"/>
</dbReference>
<evidence type="ECO:0000313" key="1">
    <source>
        <dbReference type="EMBL" id="EEF89314.1"/>
    </source>
</evidence>
<name>E2NFJ3_9BACE</name>
<accession>E2NFJ3</accession>
<dbReference type="RefSeq" id="WP_007212421.1">
    <property type="nucleotide sequence ID" value="NZ_EQ973491.1"/>
</dbReference>
<sequence>MKRIVYFVLFVFFASSCFRNSDVEKSQNHSTNIIDVKESVKEIIIDTPLIGGWARPFIVNDYLLISDSQSEEKLISIFDKNNFSYLMGVGDAGEGPNEITNMGVIVPDEVHHRFLYLIMEN</sequence>
<evidence type="ECO:0000313" key="2">
    <source>
        <dbReference type="Proteomes" id="UP000003711"/>
    </source>
</evidence>
<organism evidence="1 2">
    <name type="scientific">Bacteroides cellulosilyticus DSM 14838</name>
    <dbReference type="NCBI Taxonomy" id="537012"/>
    <lineage>
        <taxon>Bacteria</taxon>
        <taxon>Pseudomonadati</taxon>
        <taxon>Bacteroidota</taxon>
        <taxon>Bacteroidia</taxon>
        <taxon>Bacteroidales</taxon>
        <taxon>Bacteroidaceae</taxon>
        <taxon>Bacteroides</taxon>
    </lineage>
</organism>
<reference evidence="1 2" key="2">
    <citation type="submission" date="2009-01" db="EMBL/GenBank/DDBJ databases">
        <title>Draft genome sequence of Bacteroides cellulosilyticus (DSM 14838).</title>
        <authorList>
            <person name="Sudarsanam P."/>
            <person name="Ley R."/>
            <person name="Guruge J."/>
            <person name="Turnbaugh P.J."/>
            <person name="Mahowald M."/>
            <person name="Liep D."/>
            <person name="Gordon J."/>
        </authorList>
    </citation>
    <scope>NUCLEOTIDE SEQUENCE [LARGE SCALE GENOMIC DNA]</scope>
    <source>
        <strain evidence="1 2">DSM 14838</strain>
    </source>
</reference>
<gene>
    <name evidence="1" type="ORF">BACCELL_03065</name>
</gene>